<keyword evidence="5 9" id="KW-0735">Signal-anchor</keyword>
<proteinExistence type="inferred from homology"/>
<evidence type="ECO:0000256" key="4">
    <source>
        <dbReference type="ARBA" id="ARBA00022692"/>
    </source>
</evidence>
<keyword evidence="3 9" id="KW-0808">Transferase</keyword>
<dbReference type="EC" id="2.4.1.-" evidence="9"/>
<evidence type="ECO:0000256" key="1">
    <source>
        <dbReference type="ARBA" id="ARBA00004447"/>
    </source>
</evidence>
<feature type="compositionally biased region" description="Basic and acidic residues" evidence="10">
    <location>
        <begin position="65"/>
        <end position="88"/>
    </location>
</feature>
<feature type="region of interest" description="Disordered" evidence="10">
    <location>
        <begin position="63"/>
        <end position="103"/>
    </location>
</feature>
<evidence type="ECO:0000256" key="6">
    <source>
        <dbReference type="ARBA" id="ARBA00022989"/>
    </source>
</evidence>
<feature type="transmembrane region" description="Helical" evidence="9">
    <location>
        <begin position="21"/>
        <end position="41"/>
    </location>
</feature>
<comment type="similarity">
    <text evidence="2 9">Belongs to the chondroitin N-acetylgalactosaminyltransferase family.</text>
</comment>
<evidence type="ECO:0000256" key="9">
    <source>
        <dbReference type="RuleBase" id="RU364016"/>
    </source>
</evidence>
<evidence type="ECO:0000256" key="10">
    <source>
        <dbReference type="SAM" id="MobiDB-lite"/>
    </source>
</evidence>
<dbReference type="InterPro" id="IPR008428">
    <property type="entry name" value="Chond_GalNAc"/>
</dbReference>
<keyword evidence="6 9" id="KW-1133">Transmembrane helix</keyword>
<reference evidence="11 12" key="1">
    <citation type="submission" date="2018-04" db="EMBL/GenBank/DDBJ databases">
        <title>The genome of golden apple snail Pomacea canaliculata provides insight into stress tolerance and invasive adaptation.</title>
        <authorList>
            <person name="Liu C."/>
            <person name="Liu B."/>
            <person name="Ren Y."/>
            <person name="Zhang Y."/>
            <person name="Wang H."/>
            <person name="Li S."/>
            <person name="Jiang F."/>
            <person name="Yin L."/>
            <person name="Zhang G."/>
            <person name="Qian W."/>
            <person name="Fan W."/>
        </authorList>
    </citation>
    <scope>NUCLEOTIDE SEQUENCE [LARGE SCALE GENOMIC DNA]</scope>
    <source>
        <strain evidence="11">SZHN2017</strain>
        <tissue evidence="11">Muscle</tissue>
    </source>
</reference>
<evidence type="ECO:0000313" key="12">
    <source>
        <dbReference type="Proteomes" id="UP000245119"/>
    </source>
</evidence>
<dbReference type="PANTHER" id="PTHR12369:SF13">
    <property type="entry name" value="HEXOSYLTRANSFERASE"/>
    <property type="match status" value="1"/>
</dbReference>
<evidence type="ECO:0000256" key="7">
    <source>
        <dbReference type="ARBA" id="ARBA00023034"/>
    </source>
</evidence>
<keyword evidence="12" id="KW-1185">Reference proteome</keyword>
<dbReference type="EMBL" id="PZQS01000005">
    <property type="protein sequence ID" value="PVD30508.1"/>
    <property type="molecule type" value="Genomic_DNA"/>
</dbReference>
<dbReference type="OrthoDB" id="9985088at2759"/>
<evidence type="ECO:0000256" key="5">
    <source>
        <dbReference type="ARBA" id="ARBA00022968"/>
    </source>
</evidence>
<evidence type="ECO:0000313" key="11">
    <source>
        <dbReference type="EMBL" id="PVD30508.1"/>
    </source>
</evidence>
<comment type="subcellular location">
    <subcellularLocation>
        <location evidence="1 9">Golgi apparatus</location>
        <location evidence="1 9">Golgi stack membrane</location>
        <topology evidence="1 9">Single-pass type II membrane protein</topology>
    </subcellularLocation>
</comment>
<comment type="caution">
    <text evidence="11">The sequence shown here is derived from an EMBL/GenBank/DDBJ whole genome shotgun (WGS) entry which is preliminary data.</text>
</comment>
<keyword evidence="7 9" id="KW-0333">Golgi apparatus</keyword>
<dbReference type="Pfam" id="PF05679">
    <property type="entry name" value="CHGN"/>
    <property type="match status" value="1"/>
</dbReference>
<name>A0A2T7PAR8_POMCA</name>
<protein>
    <recommendedName>
        <fullName evidence="9">Hexosyltransferase</fullName>
        <ecNumber evidence="9">2.4.1.-</ecNumber>
    </recommendedName>
</protein>
<dbReference type="InterPro" id="IPR051227">
    <property type="entry name" value="CS_glycosyltransferase"/>
</dbReference>
<accession>A0A2T7PAR8</accession>
<dbReference type="GO" id="GO:0047238">
    <property type="term" value="F:glucuronosyl-N-acetylgalactosaminyl-proteoglycan 4-beta-N-acetylgalactosaminyltransferase activity"/>
    <property type="evidence" value="ECO:0007669"/>
    <property type="project" value="TreeGrafter"/>
</dbReference>
<dbReference type="PANTHER" id="PTHR12369">
    <property type="entry name" value="CHONDROITIN SYNTHASE"/>
    <property type="match status" value="1"/>
</dbReference>
<dbReference type="Gene3D" id="3.90.550.50">
    <property type="match status" value="1"/>
</dbReference>
<evidence type="ECO:0000256" key="2">
    <source>
        <dbReference type="ARBA" id="ARBA00009239"/>
    </source>
</evidence>
<gene>
    <name evidence="11" type="ORF">C0Q70_09775</name>
</gene>
<keyword evidence="8 9" id="KW-0472">Membrane</keyword>
<dbReference type="STRING" id="400727.A0A2T7PAR8"/>
<dbReference type="GO" id="GO:0032580">
    <property type="term" value="C:Golgi cisterna membrane"/>
    <property type="evidence" value="ECO:0007669"/>
    <property type="project" value="UniProtKB-SubCell"/>
</dbReference>
<dbReference type="AlphaFoldDB" id="A0A2T7PAR8"/>
<evidence type="ECO:0000256" key="8">
    <source>
        <dbReference type="ARBA" id="ARBA00023136"/>
    </source>
</evidence>
<sequence>MGLDALGRFYFQMDQKCLRPLLPAFIGLCLGVTMSMMYAPYSEDSCETFVARQDPQTLIHMRGTKSLESREDGNFEPHIREPQVRVPDEGEQAEAPGNSKAKPFRPRYASTELGIREKLFVGVVTSKDTVNTLGVAFNKTVSNYVTKLVFFLDDKGSAVPTGMTIVNFADNHPHLSPVHMLKYVTENFPDTYDYYLFVSDRTYLRAEKVYDLVSHISVSKHVHVGTAKSTESGKTYCYLEGGVIISQSLLALVKDHMEWCLAKCHHNDQSLNLGKCLIYATEMGCQEQGGGKRYRSYMANNFNFDAIAKLRETPDFNISHAVFPIPDDTTHYKLHRYFCEHELNVTRQEIERMKENILYMSQFAPGGRDSISWPIGVPDPYKPKTRFDVIRWDYFTETHIYFQDDFTNMKSLTGPDKMDIQEVVKVSVERLNEKYKNIYLYSRLNNGYRRFDPQRGMEYILDITLRDTSQSNLEVEKRVQLVRPLGQVEIVPMPYVTELSRITLVLPVAEEDRDGVGTFLDNYAHTCLDAQENTNLFVIFIYRELPRPGQEDTSLSMIAYYSKKYADSSSKIDWVAFQSNGTFVSQFQIMHIVSQRFSPEALILLCSVGMELTTDFFNRVRMNTIAEWQVFFPIGFWQYKPNLIYDKKPYPTTIELMNKVGHYDVQSFEHASFYNSDYLNARQLMMSEDVQNGDLFEMFVKYSKLHVFRAVEPALKHRYKHFNCGTSSPPKLYQQCLERRSEGLATRAQLAKLIFEHQEKESKTMQDQAQSL</sequence>
<dbReference type="Proteomes" id="UP000245119">
    <property type="component" value="Linkage Group LG5"/>
</dbReference>
<organism evidence="11 12">
    <name type="scientific">Pomacea canaliculata</name>
    <name type="common">Golden apple snail</name>
    <dbReference type="NCBI Taxonomy" id="400727"/>
    <lineage>
        <taxon>Eukaryota</taxon>
        <taxon>Metazoa</taxon>
        <taxon>Spiralia</taxon>
        <taxon>Lophotrochozoa</taxon>
        <taxon>Mollusca</taxon>
        <taxon>Gastropoda</taxon>
        <taxon>Caenogastropoda</taxon>
        <taxon>Architaenioglossa</taxon>
        <taxon>Ampullarioidea</taxon>
        <taxon>Ampullariidae</taxon>
        <taxon>Pomacea</taxon>
    </lineage>
</organism>
<keyword evidence="4 9" id="KW-0812">Transmembrane</keyword>
<evidence type="ECO:0000256" key="3">
    <source>
        <dbReference type="ARBA" id="ARBA00022679"/>
    </source>
</evidence>